<evidence type="ECO:0000313" key="1">
    <source>
        <dbReference type="EMBL" id="KAK3246259.1"/>
    </source>
</evidence>
<dbReference type="EMBL" id="LGRX02030008">
    <property type="protein sequence ID" value="KAK3246259.1"/>
    <property type="molecule type" value="Genomic_DNA"/>
</dbReference>
<evidence type="ECO:0000313" key="2">
    <source>
        <dbReference type="Proteomes" id="UP001190700"/>
    </source>
</evidence>
<comment type="caution">
    <text evidence="1">The sequence shown here is derived from an EMBL/GenBank/DDBJ whole genome shotgun (WGS) entry which is preliminary data.</text>
</comment>
<proteinExistence type="predicted"/>
<accession>A0AAE0C202</accession>
<reference evidence="1 2" key="1">
    <citation type="journal article" date="2015" name="Genome Biol. Evol.">
        <title>Comparative Genomics of a Bacterivorous Green Alga Reveals Evolutionary Causalities and Consequences of Phago-Mixotrophic Mode of Nutrition.</title>
        <authorList>
            <person name="Burns J.A."/>
            <person name="Paasch A."/>
            <person name="Narechania A."/>
            <person name="Kim E."/>
        </authorList>
    </citation>
    <scope>NUCLEOTIDE SEQUENCE [LARGE SCALE GENOMIC DNA]</scope>
    <source>
        <strain evidence="1 2">PLY_AMNH</strain>
    </source>
</reference>
<organism evidence="1 2">
    <name type="scientific">Cymbomonas tetramitiformis</name>
    <dbReference type="NCBI Taxonomy" id="36881"/>
    <lineage>
        <taxon>Eukaryota</taxon>
        <taxon>Viridiplantae</taxon>
        <taxon>Chlorophyta</taxon>
        <taxon>Pyramimonadophyceae</taxon>
        <taxon>Pyramimonadales</taxon>
        <taxon>Pyramimonadaceae</taxon>
        <taxon>Cymbomonas</taxon>
    </lineage>
</organism>
<dbReference type="AlphaFoldDB" id="A0AAE0C202"/>
<gene>
    <name evidence="1" type="ORF">CYMTET_44197</name>
</gene>
<sequence length="69" mass="7627">MGSKLGLGQLSSDSDTSARIAKEVWCFFHFLLEHQFSAALSTTLNLVAQEIRCCACQCTINEEVTPLVY</sequence>
<protein>
    <submittedName>
        <fullName evidence="1">Uncharacterized protein</fullName>
    </submittedName>
</protein>
<keyword evidence="2" id="KW-1185">Reference proteome</keyword>
<name>A0AAE0C202_9CHLO</name>
<dbReference type="Proteomes" id="UP001190700">
    <property type="component" value="Unassembled WGS sequence"/>
</dbReference>